<protein>
    <submittedName>
        <fullName evidence="2">Uncharacterized protein</fullName>
    </submittedName>
</protein>
<name>A0ABN8Z9V9_RANTA</name>
<feature type="region of interest" description="Disordered" evidence="1">
    <location>
        <begin position="120"/>
        <end position="178"/>
    </location>
</feature>
<reference evidence="2" key="1">
    <citation type="submission" date="2023-04" db="EMBL/GenBank/DDBJ databases">
        <authorList>
            <consortium name="ELIXIR-Norway"/>
        </authorList>
    </citation>
    <scope>NUCLEOTIDE SEQUENCE [LARGE SCALE GENOMIC DNA]</scope>
</reference>
<evidence type="ECO:0000256" key="1">
    <source>
        <dbReference type="SAM" id="MobiDB-lite"/>
    </source>
</evidence>
<sequence length="178" mass="19229">MRWRETLPPAFQEASGVPCSPGRKKLAGVKGPGFPRGLLSSPPLAPTPGDTLSCFLACHPIRPRPDEKVTRGGQTGLRLGDERASELARFRANADPDVTPPLSGQGPHLLTTSTRWRCWSASQRPAGPEGPGEPDLDPKHPGWLPRIPPRNGGDTRRIPPRPGRRIPRRCAACSRPAV</sequence>
<proteinExistence type="predicted"/>
<organism evidence="2 3">
    <name type="scientific">Rangifer tarandus platyrhynchus</name>
    <name type="common">Svalbard reindeer</name>
    <dbReference type="NCBI Taxonomy" id="3082113"/>
    <lineage>
        <taxon>Eukaryota</taxon>
        <taxon>Metazoa</taxon>
        <taxon>Chordata</taxon>
        <taxon>Craniata</taxon>
        <taxon>Vertebrata</taxon>
        <taxon>Euteleostomi</taxon>
        <taxon>Mammalia</taxon>
        <taxon>Eutheria</taxon>
        <taxon>Laurasiatheria</taxon>
        <taxon>Artiodactyla</taxon>
        <taxon>Ruminantia</taxon>
        <taxon>Pecora</taxon>
        <taxon>Cervidae</taxon>
        <taxon>Odocoileinae</taxon>
        <taxon>Rangifer</taxon>
    </lineage>
</organism>
<accession>A0ABN8Z9V9</accession>
<feature type="compositionally biased region" description="Basic residues" evidence="1">
    <location>
        <begin position="158"/>
        <end position="168"/>
    </location>
</feature>
<evidence type="ECO:0000313" key="2">
    <source>
        <dbReference type="EMBL" id="CAI9168976.1"/>
    </source>
</evidence>
<dbReference type="Proteomes" id="UP001176941">
    <property type="component" value="Chromosome 28"/>
</dbReference>
<gene>
    <name evidence="2" type="ORF">MRATA1EN1_LOCUS17938</name>
</gene>
<keyword evidence="3" id="KW-1185">Reference proteome</keyword>
<dbReference type="EMBL" id="OX459964">
    <property type="protein sequence ID" value="CAI9168976.1"/>
    <property type="molecule type" value="Genomic_DNA"/>
</dbReference>
<evidence type="ECO:0000313" key="3">
    <source>
        <dbReference type="Proteomes" id="UP001176941"/>
    </source>
</evidence>
<feature type="region of interest" description="Disordered" evidence="1">
    <location>
        <begin position="1"/>
        <end position="46"/>
    </location>
</feature>